<gene>
    <name evidence="1" type="ORF">DWW09_18850</name>
</gene>
<dbReference type="Proteomes" id="UP000284366">
    <property type="component" value="Unassembled WGS sequence"/>
</dbReference>
<protein>
    <submittedName>
        <fullName evidence="1">Uncharacterized protein</fullName>
    </submittedName>
</protein>
<organism evidence="1 2">
    <name type="scientific">Bacteroides clarus</name>
    <dbReference type="NCBI Taxonomy" id="626929"/>
    <lineage>
        <taxon>Bacteria</taxon>
        <taxon>Pseudomonadati</taxon>
        <taxon>Bacteroidota</taxon>
        <taxon>Bacteroidia</taxon>
        <taxon>Bacteroidales</taxon>
        <taxon>Bacteroidaceae</taxon>
        <taxon>Bacteroides</taxon>
    </lineage>
</organism>
<name>A0A412XPH0_9BACE</name>
<reference evidence="1 2" key="1">
    <citation type="submission" date="2018-08" db="EMBL/GenBank/DDBJ databases">
        <title>A genome reference for cultivated species of the human gut microbiota.</title>
        <authorList>
            <person name="Zou Y."/>
            <person name="Xue W."/>
            <person name="Luo G."/>
        </authorList>
    </citation>
    <scope>NUCLEOTIDE SEQUENCE [LARGE SCALE GENOMIC DNA]</scope>
    <source>
        <strain evidence="1 2">AF14-27</strain>
    </source>
</reference>
<accession>A0A412XPH0</accession>
<dbReference type="AlphaFoldDB" id="A0A412XPH0"/>
<evidence type="ECO:0000313" key="1">
    <source>
        <dbReference type="EMBL" id="RGV47063.1"/>
    </source>
</evidence>
<evidence type="ECO:0000313" key="2">
    <source>
        <dbReference type="Proteomes" id="UP000284366"/>
    </source>
</evidence>
<dbReference type="EMBL" id="QRZG01000079">
    <property type="protein sequence ID" value="RGV47063.1"/>
    <property type="molecule type" value="Genomic_DNA"/>
</dbReference>
<proteinExistence type="predicted"/>
<comment type="caution">
    <text evidence="1">The sequence shown here is derived from an EMBL/GenBank/DDBJ whole genome shotgun (WGS) entry which is preliminary data.</text>
</comment>
<sequence>MRLAYLLKEGERYGLTTFHASDDNGLGLSYPPAVIMSVQPHLDRELTDCTPFWFKPTASLLERSPQHHLACSS</sequence>